<organism evidence="1 2">
    <name type="scientific">Nocardioides guangzhouensis</name>
    <dbReference type="NCBI Taxonomy" id="2497878"/>
    <lineage>
        <taxon>Bacteria</taxon>
        <taxon>Bacillati</taxon>
        <taxon>Actinomycetota</taxon>
        <taxon>Actinomycetes</taxon>
        <taxon>Propionibacteriales</taxon>
        <taxon>Nocardioidaceae</taxon>
        <taxon>Nocardioides</taxon>
    </lineage>
</organism>
<protein>
    <submittedName>
        <fullName evidence="1">Uncharacterized protein</fullName>
    </submittedName>
</protein>
<evidence type="ECO:0000313" key="2">
    <source>
        <dbReference type="Proteomes" id="UP000295198"/>
    </source>
</evidence>
<dbReference type="AlphaFoldDB" id="A0A4Q4Z8W4"/>
<dbReference type="OrthoDB" id="3579108at2"/>
<dbReference type="EMBL" id="SDKM01000031">
    <property type="protein sequence ID" value="RYP83631.1"/>
    <property type="molecule type" value="Genomic_DNA"/>
</dbReference>
<accession>A0A4Q4Z8W4</accession>
<name>A0A4Q4Z8W4_9ACTN</name>
<sequence>MADDATDLHHEVLRVLLEKVEEDPYPSVTMLDMIEGLLRPEDVPTYTDILLDKIRADQFPSLDLLARVTAFA</sequence>
<evidence type="ECO:0000313" key="1">
    <source>
        <dbReference type="EMBL" id="RYP83631.1"/>
    </source>
</evidence>
<keyword evidence="2" id="KW-1185">Reference proteome</keyword>
<proteinExistence type="predicted"/>
<gene>
    <name evidence="1" type="ORF">EKO23_18645</name>
</gene>
<dbReference type="Proteomes" id="UP000295198">
    <property type="component" value="Unassembled WGS sequence"/>
</dbReference>
<dbReference type="RefSeq" id="WP_134719637.1">
    <property type="nucleotide sequence ID" value="NZ_SDKM01000031.1"/>
</dbReference>
<reference evidence="1 2" key="1">
    <citation type="submission" date="2019-01" db="EMBL/GenBank/DDBJ databases">
        <title>Nocardioides guangzhouensis sp. nov., an actinobacterium isolated from soil.</title>
        <authorList>
            <person name="Fu Y."/>
            <person name="Cai Y."/>
            <person name="Lin Z."/>
            <person name="Chen P."/>
        </authorList>
    </citation>
    <scope>NUCLEOTIDE SEQUENCE [LARGE SCALE GENOMIC DNA]</scope>
    <source>
        <strain evidence="1 2">130</strain>
    </source>
</reference>
<comment type="caution">
    <text evidence="1">The sequence shown here is derived from an EMBL/GenBank/DDBJ whole genome shotgun (WGS) entry which is preliminary data.</text>
</comment>